<dbReference type="EMBL" id="BARV01006317">
    <property type="protein sequence ID" value="GAI11163.1"/>
    <property type="molecule type" value="Genomic_DNA"/>
</dbReference>
<comment type="caution">
    <text evidence="1">The sequence shown here is derived from an EMBL/GenBank/DDBJ whole genome shotgun (WGS) entry which is preliminary data.</text>
</comment>
<organism evidence="1">
    <name type="scientific">marine sediment metagenome</name>
    <dbReference type="NCBI Taxonomy" id="412755"/>
    <lineage>
        <taxon>unclassified sequences</taxon>
        <taxon>metagenomes</taxon>
        <taxon>ecological metagenomes</taxon>
    </lineage>
</organism>
<proteinExistence type="predicted"/>
<feature type="non-terminal residue" evidence="1">
    <location>
        <position position="169"/>
    </location>
</feature>
<dbReference type="AlphaFoldDB" id="X1KWS9"/>
<evidence type="ECO:0008006" key="2">
    <source>
        <dbReference type="Google" id="ProtNLM"/>
    </source>
</evidence>
<protein>
    <recommendedName>
        <fullName evidence="2">GIY-YIG nuclease family protein</fullName>
    </recommendedName>
</protein>
<sequence>MSFDLVVDPEFKGMNGYNRGKNAIPEHVYFILDAESEAVKIGIASFPEERLAAMQIGNPHTLQLVKVIENGRGELERDLHQLFEGATFTNEWFRLTPEIREYIGQGLTIRPLKIDDDFKRFLPPLSDSQKAGLEEDILKRGCLSPLVLWGETLVEGYHRYDICQKHGIP</sequence>
<name>X1KWS9_9ZZZZ</name>
<accession>X1KWS9</accession>
<dbReference type="Pfam" id="PF13455">
    <property type="entry name" value="MUG113"/>
    <property type="match status" value="1"/>
</dbReference>
<evidence type="ECO:0000313" key="1">
    <source>
        <dbReference type="EMBL" id="GAI11163.1"/>
    </source>
</evidence>
<reference evidence="1" key="1">
    <citation type="journal article" date="2014" name="Front. Microbiol.">
        <title>High frequency of phylogenetically diverse reductive dehalogenase-homologous genes in deep subseafloor sedimentary metagenomes.</title>
        <authorList>
            <person name="Kawai M."/>
            <person name="Futagami T."/>
            <person name="Toyoda A."/>
            <person name="Takaki Y."/>
            <person name="Nishi S."/>
            <person name="Hori S."/>
            <person name="Arai W."/>
            <person name="Tsubouchi T."/>
            <person name="Morono Y."/>
            <person name="Uchiyama I."/>
            <person name="Ito T."/>
            <person name="Fujiyama A."/>
            <person name="Inagaki F."/>
            <person name="Takami H."/>
        </authorList>
    </citation>
    <scope>NUCLEOTIDE SEQUENCE</scope>
    <source>
        <strain evidence="1">Expedition CK06-06</strain>
    </source>
</reference>
<gene>
    <name evidence="1" type="ORF">S06H3_12937</name>
</gene>